<name>A0ABP8L1T8_9BACT</name>
<dbReference type="Gene3D" id="2.60.120.260">
    <property type="entry name" value="Galactose-binding domain-like"/>
    <property type="match status" value="1"/>
</dbReference>
<keyword evidence="2 6" id="KW-0349">Heme</keyword>
<evidence type="ECO:0000256" key="5">
    <source>
        <dbReference type="ARBA" id="ARBA00023004"/>
    </source>
</evidence>
<keyword evidence="9" id="KW-1185">Reference proteome</keyword>
<dbReference type="CDD" id="cd04084">
    <property type="entry name" value="CBM6_xylanase-like"/>
    <property type="match status" value="1"/>
</dbReference>
<dbReference type="PROSITE" id="PS51007">
    <property type="entry name" value="CYTC"/>
    <property type="match status" value="1"/>
</dbReference>
<keyword evidence="4" id="KW-0249">Electron transport</keyword>
<evidence type="ECO:0000256" key="4">
    <source>
        <dbReference type="ARBA" id="ARBA00022982"/>
    </source>
</evidence>
<organism evidence="8 9">
    <name type="scientific">Nibrella viscosa</name>
    <dbReference type="NCBI Taxonomy" id="1084524"/>
    <lineage>
        <taxon>Bacteria</taxon>
        <taxon>Pseudomonadati</taxon>
        <taxon>Bacteroidota</taxon>
        <taxon>Cytophagia</taxon>
        <taxon>Cytophagales</taxon>
        <taxon>Spirosomataceae</taxon>
        <taxon>Nibrella</taxon>
    </lineage>
</organism>
<dbReference type="InterPro" id="IPR002324">
    <property type="entry name" value="Cyt_c_ID"/>
</dbReference>
<dbReference type="Pfam" id="PF00034">
    <property type="entry name" value="Cytochrom_C"/>
    <property type="match status" value="1"/>
</dbReference>
<sequence>MKKVLVSPLFIWVAVVSFRPLSIGNEAPKVDIDILEGNTTFYFPEKPIHYVVRVVDAEDGSLEDGRISPDRVTVRMDYVSGRFDSTTSVAAARVPDELPTHAVALRLIAESDCRACHSINKPGVGPTYERIAQKYKSDPGAVDRLARKVIAGGKGVWGEATMSPHPQLSIDNASAIVTYILSLSEARSAGIRLPVSGSYTPVAAESENGEGYYRLSASYTDRGTQSSGPVKSEQVKLFRSPVLLPEQATWRKSVEPALSGSRFYEAIGPDSYLRYSHLDMTEISQLVIKATVSKEPVPGGSIEVRLDSLTGKLIGSGSLVKTSTSASINSAPLADKRIGIILAPAVGIHDVYFLFKNPHASPQQRLAQVESLTFKSVTSASDNR</sequence>
<dbReference type="Proteomes" id="UP001500936">
    <property type="component" value="Unassembled WGS sequence"/>
</dbReference>
<proteinExistence type="predicted"/>
<dbReference type="InterPro" id="IPR009056">
    <property type="entry name" value="Cyt_c-like_dom"/>
</dbReference>
<comment type="caution">
    <text evidence="8">The sequence shown here is derived from an EMBL/GenBank/DDBJ whole genome shotgun (WGS) entry which is preliminary data.</text>
</comment>
<keyword evidence="5 6" id="KW-0408">Iron</keyword>
<evidence type="ECO:0000256" key="2">
    <source>
        <dbReference type="ARBA" id="ARBA00022617"/>
    </source>
</evidence>
<dbReference type="InterPro" id="IPR036909">
    <property type="entry name" value="Cyt_c-like_dom_sf"/>
</dbReference>
<dbReference type="PRINTS" id="PR00606">
    <property type="entry name" value="CYTCHROMECID"/>
</dbReference>
<protein>
    <recommendedName>
        <fullName evidence="7">Cytochrome c domain-containing protein</fullName>
    </recommendedName>
</protein>
<dbReference type="Gene3D" id="1.10.760.10">
    <property type="entry name" value="Cytochrome c-like domain"/>
    <property type="match status" value="1"/>
</dbReference>
<reference evidence="9" key="1">
    <citation type="journal article" date="2019" name="Int. J. Syst. Evol. Microbiol.">
        <title>The Global Catalogue of Microorganisms (GCM) 10K type strain sequencing project: providing services to taxonomists for standard genome sequencing and annotation.</title>
        <authorList>
            <consortium name="The Broad Institute Genomics Platform"/>
            <consortium name="The Broad Institute Genome Sequencing Center for Infectious Disease"/>
            <person name="Wu L."/>
            <person name="Ma J."/>
        </authorList>
    </citation>
    <scope>NUCLEOTIDE SEQUENCE [LARGE SCALE GENOMIC DNA]</scope>
    <source>
        <strain evidence="9">JCM 17925</strain>
    </source>
</reference>
<evidence type="ECO:0000256" key="1">
    <source>
        <dbReference type="ARBA" id="ARBA00022448"/>
    </source>
</evidence>
<dbReference type="EMBL" id="BAABHB010000022">
    <property type="protein sequence ID" value="GAA4420635.1"/>
    <property type="molecule type" value="Genomic_DNA"/>
</dbReference>
<dbReference type="SUPFAM" id="SSF46626">
    <property type="entry name" value="Cytochrome c"/>
    <property type="match status" value="1"/>
</dbReference>
<keyword evidence="1" id="KW-0813">Transport</keyword>
<evidence type="ECO:0000313" key="9">
    <source>
        <dbReference type="Proteomes" id="UP001500936"/>
    </source>
</evidence>
<dbReference type="RefSeq" id="WP_345271414.1">
    <property type="nucleotide sequence ID" value="NZ_BAABHB010000022.1"/>
</dbReference>
<feature type="domain" description="Cytochrome c" evidence="7">
    <location>
        <begin position="99"/>
        <end position="184"/>
    </location>
</feature>
<gene>
    <name evidence="8" type="ORF">GCM10023187_56020</name>
</gene>
<accession>A0ABP8L1T8</accession>
<evidence type="ECO:0000256" key="6">
    <source>
        <dbReference type="PROSITE-ProRule" id="PRU00433"/>
    </source>
</evidence>
<evidence type="ECO:0000259" key="7">
    <source>
        <dbReference type="PROSITE" id="PS51007"/>
    </source>
</evidence>
<evidence type="ECO:0000313" key="8">
    <source>
        <dbReference type="EMBL" id="GAA4420635.1"/>
    </source>
</evidence>
<keyword evidence="3 6" id="KW-0479">Metal-binding</keyword>
<evidence type="ECO:0000256" key="3">
    <source>
        <dbReference type="ARBA" id="ARBA00022723"/>
    </source>
</evidence>